<organism evidence="1 2">
    <name type="scientific">Microscilla marina ATCC 23134</name>
    <dbReference type="NCBI Taxonomy" id="313606"/>
    <lineage>
        <taxon>Bacteria</taxon>
        <taxon>Pseudomonadati</taxon>
        <taxon>Bacteroidota</taxon>
        <taxon>Cytophagia</taxon>
        <taxon>Cytophagales</taxon>
        <taxon>Microscillaceae</taxon>
        <taxon>Microscilla</taxon>
    </lineage>
</organism>
<dbReference type="Pfam" id="PF22612">
    <property type="entry name" value="GH113"/>
    <property type="match status" value="1"/>
</dbReference>
<dbReference type="SUPFAM" id="SSF51445">
    <property type="entry name" value="(Trans)glycosidases"/>
    <property type="match status" value="1"/>
</dbReference>
<dbReference type="EMBL" id="AAWS01000003">
    <property type="protein sequence ID" value="EAY31219.1"/>
    <property type="molecule type" value="Genomic_DNA"/>
</dbReference>
<dbReference type="PROSITE" id="PS51257">
    <property type="entry name" value="PROKAR_LIPOPROTEIN"/>
    <property type="match status" value="1"/>
</dbReference>
<evidence type="ECO:0000313" key="2">
    <source>
        <dbReference type="Proteomes" id="UP000004095"/>
    </source>
</evidence>
<name>A1ZDR1_MICM2</name>
<dbReference type="InterPro" id="IPR055151">
    <property type="entry name" value="GH113"/>
</dbReference>
<keyword evidence="2" id="KW-1185">Reference proteome</keyword>
<keyword evidence="1" id="KW-0449">Lipoprotein</keyword>
<comment type="caution">
    <text evidence="1">The sequence shown here is derived from an EMBL/GenBank/DDBJ whole genome shotgun (WGS) entry which is preliminary data.</text>
</comment>
<dbReference type="AlphaFoldDB" id="A1ZDR1"/>
<dbReference type="CDD" id="cd19608">
    <property type="entry name" value="GH113_mannanase-like"/>
    <property type="match status" value="1"/>
</dbReference>
<dbReference type="OrthoDB" id="9773531at2"/>
<dbReference type="InterPro" id="IPR017853">
    <property type="entry name" value="GH"/>
</dbReference>
<dbReference type="Proteomes" id="UP000004095">
    <property type="component" value="Unassembled WGS sequence"/>
</dbReference>
<dbReference type="CAZy" id="GH113">
    <property type="family name" value="Glycoside Hydrolase Family 113"/>
</dbReference>
<gene>
    <name evidence="1" type="ORF">M23134_04052</name>
</gene>
<sequence>MDQVLKHWGWAVWMAIWVTTACQTSPKTEARHTRQPNERVIHQPMKKIDGVSFVSAAQPPNDQTFAPIRQRVHADWVALVPYAFCFKDSTQIHFDTPQQWQGETTQGMIAYAKYARQQRLKLMLKPHLWIIRGGFTGTLSFGSTARWQAWAKSYEAYILHYAHLADSLQAELFCIGTELESFVKAQPRFWQQLIEKIRKAYRGKLTYAANWDEYKRFPYWTMLDYIGIDAYFPLTKAATPTLPQLKAGWQRWLNEISQVQKRHHKPVLFTEFGYRSIDHTANKPWESGNHRQKVNLAGQAQALEALFQVFMLQPWFAGGFVWKWFDENVHPIDATTHTGYSPQHKPAEQVLNLWYKKMGEMLGKG</sequence>
<dbReference type="RefSeq" id="WP_002693718.1">
    <property type="nucleotide sequence ID" value="NZ_AAWS01000003.1"/>
</dbReference>
<dbReference type="Gene3D" id="3.20.20.80">
    <property type="entry name" value="Glycosidases"/>
    <property type="match status" value="1"/>
</dbReference>
<evidence type="ECO:0000313" key="1">
    <source>
        <dbReference type="EMBL" id="EAY31219.1"/>
    </source>
</evidence>
<dbReference type="eggNOG" id="COG2357">
    <property type="taxonomic scope" value="Bacteria"/>
</dbReference>
<accession>A1ZDR1</accession>
<reference evidence="1 2" key="1">
    <citation type="submission" date="2007-01" db="EMBL/GenBank/DDBJ databases">
        <authorList>
            <person name="Haygood M."/>
            <person name="Podell S."/>
            <person name="Anderson C."/>
            <person name="Hopkinson B."/>
            <person name="Roe K."/>
            <person name="Barbeau K."/>
            <person name="Gaasterland T."/>
            <person name="Ferriera S."/>
            <person name="Johnson J."/>
            <person name="Kravitz S."/>
            <person name="Beeson K."/>
            <person name="Sutton G."/>
            <person name="Rogers Y.-H."/>
            <person name="Friedman R."/>
            <person name="Frazier M."/>
            <person name="Venter J.C."/>
        </authorList>
    </citation>
    <scope>NUCLEOTIDE SEQUENCE [LARGE SCALE GENOMIC DNA]</scope>
    <source>
        <strain evidence="1 2">ATCC 23134</strain>
    </source>
</reference>
<protein>
    <submittedName>
        <fullName evidence="1">Lipoprotein, putative</fullName>
    </submittedName>
</protein>
<proteinExistence type="predicted"/>